<sequence>MGGEQILKNFVTYLINPAILLIFTAGFFLFVWGLVQFLLNLDKGGENDEGKQHMLWGVVGMFVMASVYGIIALLDNTFELGAFSGTPDMSRYENINLPQNLFGGPQ</sequence>
<keyword evidence="1" id="KW-0472">Membrane</keyword>
<gene>
    <name evidence="2" type="ORF">A3A40_01285</name>
</gene>
<feature type="transmembrane region" description="Helical" evidence="1">
    <location>
        <begin position="54"/>
        <end position="74"/>
    </location>
</feature>
<feature type="transmembrane region" description="Helical" evidence="1">
    <location>
        <begin position="12"/>
        <end position="34"/>
    </location>
</feature>
<dbReference type="AlphaFoldDB" id="A0A1F6EKR8"/>
<organism evidence="2 3">
    <name type="scientific">Candidatus Kaiserbacteria bacterium RIFCSPLOWO2_01_FULL_54_20</name>
    <dbReference type="NCBI Taxonomy" id="1798513"/>
    <lineage>
        <taxon>Bacteria</taxon>
        <taxon>Candidatus Kaiseribacteriota</taxon>
    </lineage>
</organism>
<evidence type="ECO:0000256" key="1">
    <source>
        <dbReference type="SAM" id="Phobius"/>
    </source>
</evidence>
<proteinExistence type="predicted"/>
<dbReference type="Proteomes" id="UP000178427">
    <property type="component" value="Unassembled WGS sequence"/>
</dbReference>
<comment type="caution">
    <text evidence="2">The sequence shown here is derived from an EMBL/GenBank/DDBJ whole genome shotgun (WGS) entry which is preliminary data.</text>
</comment>
<evidence type="ECO:0000313" key="2">
    <source>
        <dbReference type="EMBL" id="OGG73942.1"/>
    </source>
</evidence>
<dbReference type="EMBL" id="MFMA01000022">
    <property type="protein sequence ID" value="OGG73942.1"/>
    <property type="molecule type" value="Genomic_DNA"/>
</dbReference>
<reference evidence="2 3" key="1">
    <citation type="journal article" date="2016" name="Nat. Commun.">
        <title>Thousands of microbial genomes shed light on interconnected biogeochemical processes in an aquifer system.</title>
        <authorList>
            <person name="Anantharaman K."/>
            <person name="Brown C.T."/>
            <person name="Hug L.A."/>
            <person name="Sharon I."/>
            <person name="Castelle C.J."/>
            <person name="Probst A.J."/>
            <person name="Thomas B.C."/>
            <person name="Singh A."/>
            <person name="Wilkins M.J."/>
            <person name="Karaoz U."/>
            <person name="Brodie E.L."/>
            <person name="Williams K.H."/>
            <person name="Hubbard S.S."/>
            <person name="Banfield J.F."/>
        </authorList>
    </citation>
    <scope>NUCLEOTIDE SEQUENCE [LARGE SCALE GENOMIC DNA]</scope>
</reference>
<name>A0A1F6EKR8_9BACT</name>
<evidence type="ECO:0000313" key="3">
    <source>
        <dbReference type="Proteomes" id="UP000178427"/>
    </source>
</evidence>
<accession>A0A1F6EKR8</accession>
<keyword evidence="1" id="KW-1133">Transmembrane helix</keyword>
<protein>
    <submittedName>
        <fullName evidence="2">Uncharacterized protein</fullName>
    </submittedName>
</protein>
<dbReference type="STRING" id="1798513.A3A40_01285"/>
<keyword evidence="1" id="KW-0812">Transmembrane</keyword>